<keyword evidence="2" id="KW-0808">Transferase</keyword>
<name>A0A2W1K0Y6_9CYAN</name>
<dbReference type="PANTHER" id="PTHR43685:SF2">
    <property type="entry name" value="GLYCOSYLTRANSFERASE 2-LIKE DOMAIN-CONTAINING PROTEIN"/>
    <property type="match status" value="1"/>
</dbReference>
<dbReference type="PANTHER" id="PTHR43685">
    <property type="entry name" value="GLYCOSYLTRANSFERASE"/>
    <property type="match status" value="1"/>
</dbReference>
<keyword evidence="2" id="KW-0328">Glycosyltransferase</keyword>
<sequence length="311" mass="35434">MSVRISAIICTFNRSKYLQKAIQSLIDQTLEKYEYEILVVDNCSVDDTRKVVDDKSRIAGNLHYIYESEIGLSKARNTGWEAAKGEYIAYLDDDAIATPHWLATLLHNFENITPKPACIGGKIDPIWEAERPEWLPDKLLPYLTILDWSSELIIIDENQYIAGANMAFTQQALTLANGFQTKFGRRGKKLLSNEELVLQNQIRKHGLDIYYNPEAVVEHHVVADRLQQNWFVKRTYWQGVSRAFLIVSEQSPSVLQQWKMGVYSLLNLLKSPKRIVKSLLPSRNPRYLQARCSTASNIGYIVGLLTAKGGE</sequence>
<reference evidence="2 3" key="1">
    <citation type="journal article" date="2018" name="Sci. Rep.">
        <title>A novel species of the marine cyanobacterium Acaryochloris with a unique pigment content and lifestyle.</title>
        <authorList>
            <person name="Partensky F."/>
            <person name="Six C."/>
            <person name="Ratin M."/>
            <person name="Garczarek L."/>
            <person name="Vaulot D."/>
            <person name="Probert I."/>
            <person name="Calteau A."/>
            <person name="Gourvil P."/>
            <person name="Marie D."/>
            <person name="Grebert T."/>
            <person name="Bouchier C."/>
            <person name="Le Panse S."/>
            <person name="Gachenot M."/>
            <person name="Rodriguez F."/>
            <person name="Garrido J.L."/>
        </authorList>
    </citation>
    <scope>NUCLEOTIDE SEQUENCE [LARGE SCALE GENOMIC DNA]</scope>
    <source>
        <strain evidence="2 3">RCC1774</strain>
    </source>
</reference>
<dbReference type="EMBL" id="PQWO01000003">
    <property type="protein sequence ID" value="PZD74231.1"/>
    <property type="molecule type" value="Genomic_DNA"/>
</dbReference>
<dbReference type="CDD" id="cd00761">
    <property type="entry name" value="Glyco_tranf_GTA_type"/>
    <property type="match status" value="1"/>
</dbReference>
<evidence type="ECO:0000259" key="1">
    <source>
        <dbReference type="Pfam" id="PF00535"/>
    </source>
</evidence>
<evidence type="ECO:0000313" key="2">
    <source>
        <dbReference type="EMBL" id="PZD74231.1"/>
    </source>
</evidence>
<dbReference type="SUPFAM" id="SSF53448">
    <property type="entry name" value="Nucleotide-diphospho-sugar transferases"/>
    <property type="match status" value="1"/>
</dbReference>
<dbReference type="EC" id="2.4.1.293" evidence="2"/>
<accession>A0A2W1K0Y6</accession>
<comment type="caution">
    <text evidence="2">The sequence shown here is derived from an EMBL/GenBank/DDBJ whole genome shotgun (WGS) entry which is preliminary data.</text>
</comment>
<dbReference type="RefSeq" id="WP_110985197.1">
    <property type="nucleotide sequence ID" value="NZ_CAWNWM010000003.1"/>
</dbReference>
<dbReference type="Pfam" id="PF00535">
    <property type="entry name" value="Glycos_transf_2"/>
    <property type="match status" value="1"/>
</dbReference>
<organism evidence="2 3">
    <name type="scientific">Acaryochloris thomasi RCC1774</name>
    <dbReference type="NCBI Taxonomy" id="1764569"/>
    <lineage>
        <taxon>Bacteria</taxon>
        <taxon>Bacillati</taxon>
        <taxon>Cyanobacteriota</taxon>
        <taxon>Cyanophyceae</taxon>
        <taxon>Acaryochloridales</taxon>
        <taxon>Acaryochloridaceae</taxon>
        <taxon>Acaryochloris</taxon>
        <taxon>Acaryochloris thomasi</taxon>
    </lineage>
</organism>
<dbReference type="OrthoDB" id="153025at2"/>
<gene>
    <name evidence="2" type="primary">pglI</name>
    <name evidence="2" type="ORF">C1752_01220</name>
</gene>
<proteinExistence type="predicted"/>
<keyword evidence="3" id="KW-1185">Reference proteome</keyword>
<dbReference type="InterPro" id="IPR001173">
    <property type="entry name" value="Glyco_trans_2-like"/>
</dbReference>
<feature type="domain" description="Glycosyltransferase 2-like" evidence="1">
    <location>
        <begin position="6"/>
        <end position="123"/>
    </location>
</feature>
<dbReference type="Gene3D" id="3.90.550.10">
    <property type="entry name" value="Spore Coat Polysaccharide Biosynthesis Protein SpsA, Chain A"/>
    <property type="match status" value="1"/>
</dbReference>
<protein>
    <submittedName>
        <fullName evidence="2">GalNAc(5)-diNAcBac-PP-undecaprenol beta-1,3-glucosyltransferase</fullName>
        <ecNumber evidence="2">2.4.1.293</ecNumber>
    </submittedName>
</protein>
<dbReference type="InterPro" id="IPR029044">
    <property type="entry name" value="Nucleotide-diphossugar_trans"/>
</dbReference>
<dbReference type="InterPro" id="IPR050834">
    <property type="entry name" value="Glycosyltransf_2"/>
</dbReference>
<dbReference type="AlphaFoldDB" id="A0A2W1K0Y6"/>
<evidence type="ECO:0000313" key="3">
    <source>
        <dbReference type="Proteomes" id="UP000248857"/>
    </source>
</evidence>
<dbReference type="GO" id="GO:0016757">
    <property type="term" value="F:glycosyltransferase activity"/>
    <property type="evidence" value="ECO:0007669"/>
    <property type="project" value="UniProtKB-KW"/>
</dbReference>
<dbReference type="Proteomes" id="UP000248857">
    <property type="component" value="Unassembled WGS sequence"/>
</dbReference>